<evidence type="ECO:0000313" key="4">
    <source>
        <dbReference type="Proteomes" id="UP000540685"/>
    </source>
</evidence>
<protein>
    <submittedName>
        <fullName evidence="3">Serine/threonine protein kinase</fullName>
    </submittedName>
</protein>
<dbReference type="InterPro" id="IPR000719">
    <property type="entry name" value="Prot_kinase_dom"/>
</dbReference>
<dbReference type="SUPFAM" id="SSF56112">
    <property type="entry name" value="Protein kinase-like (PK-like)"/>
    <property type="match status" value="1"/>
</dbReference>
<dbReference type="PANTHER" id="PTHR44329">
    <property type="entry name" value="SERINE/THREONINE-PROTEIN KINASE TNNI3K-RELATED"/>
    <property type="match status" value="1"/>
</dbReference>
<dbReference type="EMBL" id="JACHMP010000001">
    <property type="protein sequence ID" value="MBB5817488.1"/>
    <property type="molecule type" value="Genomic_DNA"/>
</dbReference>
<feature type="domain" description="Protein kinase" evidence="2">
    <location>
        <begin position="16"/>
        <end position="279"/>
    </location>
</feature>
<comment type="caution">
    <text evidence="3">The sequence shown here is derived from an EMBL/GenBank/DDBJ whole genome shotgun (WGS) entry which is preliminary data.</text>
</comment>
<organism evidence="3 4">
    <name type="scientific">Streptosporangium becharense</name>
    <dbReference type="NCBI Taxonomy" id="1816182"/>
    <lineage>
        <taxon>Bacteria</taxon>
        <taxon>Bacillati</taxon>
        <taxon>Actinomycetota</taxon>
        <taxon>Actinomycetes</taxon>
        <taxon>Streptosporangiales</taxon>
        <taxon>Streptosporangiaceae</taxon>
        <taxon>Streptosporangium</taxon>
    </lineage>
</organism>
<dbReference type="Gene3D" id="1.10.510.10">
    <property type="entry name" value="Transferase(Phosphotransferase) domain 1"/>
    <property type="match status" value="1"/>
</dbReference>
<feature type="region of interest" description="Disordered" evidence="1">
    <location>
        <begin position="274"/>
        <end position="315"/>
    </location>
</feature>
<dbReference type="Proteomes" id="UP000540685">
    <property type="component" value="Unassembled WGS sequence"/>
</dbReference>
<proteinExistence type="predicted"/>
<reference evidence="3 4" key="1">
    <citation type="submission" date="2020-08" db="EMBL/GenBank/DDBJ databases">
        <title>Sequencing the genomes of 1000 actinobacteria strains.</title>
        <authorList>
            <person name="Klenk H.-P."/>
        </authorList>
    </citation>
    <scope>NUCLEOTIDE SEQUENCE [LARGE SCALE GENOMIC DNA]</scope>
    <source>
        <strain evidence="3 4">DSM 46887</strain>
    </source>
</reference>
<gene>
    <name evidence="3" type="ORF">F4562_000550</name>
</gene>
<dbReference type="PANTHER" id="PTHR44329:SF214">
    <property type="entry name" value="PROTEIN KINASE DOMAIN-CONTAINING PROTEIN"/>
    <property type="match status" value="1"/>
</dbReference>
<dbReference type="AlphaFoldDB" id="A0A7W9IB84"/>
<evidence type="ECO:0000256" key="1">
    <source>
        <dbReference type="SAM" id="MobiDB-lite"/>
    </source>
</evidence>
<name>A0A7W9IB84_9ACTN</name>
<keyword evidence="3" id="KW-0723">Serine/threonine-protein kinase</keyword>
<accession>A0A7W9IB84</accession>
<keyword evidence="3" id="KW-0418">Kinase</keyword>
<dbReference type="Pfam" id="PF00069">
    <property type="entry name" value="Pkinase"/>
    <property type="match status" value="1"/>
</dbReference>
<keyword evidence="4" id="KW-1185">Reference proteome</keyword>
<evidence type="ECO:0000259" key="2">
    <source>
        <dbReference type="PROSITE" id="PS50011"/>
    </source>
</evidence>
<sequence length="315" mass="33074">MSHPLESGDPRWLGEYRLTGWLRLGSQGMVYDGYAEDGTRVAVKVLHRHRGCLTSAAAEEVAAARRVASPYVARILQARLDGPRPHVVSEFADGPDLFQVLGTGPRLLRAIGRRRRLAGGDLRRLAVGVAAALTGLHEAGVVHGDLKPSDIRLGPRGPRVTGFGVGRSARERVGDAVRITEEPVRAAPYVAPETIRGEEPTAATDVYAWGAIVLRAATGLPACSSRDLVRMLHRTLTEEHDLSGLPESLRPLVGAALAKDPSARPAASALLGALTTPAGAPGDEVSVRPAVDEAGDGPSPEPSPASPGLPVYAGR</sequence>
<evidence type="ECO:0000313" key="3">
    <source>
        <dbReference type="EMBL" id="MBB5817488.1"/>
    </source>
</evidence>
<dbReference type="InterPro" id="IPR011009">
    <property type="entry name" value="Kinase-like_dom_sf"/>
</dbReference>
<dbReference type="PROSITE" id="PS50011">
    <property type="entry name" value="PROTEIN_KINASE_DOM"/>
    <property type="match status" value="1"/>
</dbReference>
<dbReference type="RefSeq" id="WP_184540635.1">
    <property type="nucleotide sequence ID" value="NZ_JACHMP010000001.1"/>
</dbReference>
<keyword evidence="3" id="KW-0808">Transferase</keyword>
<dbReference type="GO" id="GO:0005524">
    <property type="term" value="F:ATP binding"/>
    <property type="evidence" value="ECO:0007669"/>
    <property type="project" value="InterPro"/>
</dbReference>
<dbReference type="Gene3D" id="3.30.200.20">
    <property type="entry name" value="Phosphorylase Kinase, domain 1"/>
    <property type="match status" value="1"/>
</dbReference>
<dbReference type="GO" id="GO:0004674">
    <property type="term" value="F:protein serine/threonine kinase activity"/>
    <property type="evidence" value="ECO:0007669"/>
    <property type="project" value="UniProtKB-KW"/>
</dbReference>
<dbReference type="InterPro" id="IPR051681">
    <property type="entry name" value="Ser/Thr_Kinases-Pseudokinases"/>
</dbReference>